<evidence type="ECO:0000313" key="2">
    <source>
        <dbReference type="Proteomes" id="UP001062846"/>
    </source>
</evidence>
<dbReference type="Proteomes" id="UP001062846">
    <property type="component" value="Chromosome 10"/>
</dbReference>
<evidence type="ECO:0000313" key="1">
    <source>
        <dbReference type="EMBL" id="KAI8535013.1"/>
    </source>
</evidence>
<accession>A0ACC0M3N2</accession>
<sequence>MIFLSVHFCWLLYYAASGYCGLKVVFSGVLLVSSSAPFVVIDFCVFRRRLTILDICHRMDFYCLSLTLYGLKIIWNSGSAKAKPPVCKLADYHKEKYKQQIKEKDGAKSKVMGFYSLQSMQLIKWIG</sequence>
<comment type="caution">
    <text evidence="1">The sequence shown here is derived from an EMBL/GenBank/DDBJ whole genome shotgun (WGS) entry which is preliminary data.</text>
</comment>
<protein>
    <submittedName>
        <fullName evidence="1">Uncharacterized protein</fullName>
    </submittedName>
</protein>
<name>A0ACC0M3N2_RHOML</name>
<organism evidence="1 2">
    <name type="scientific">Rhododendron molle</name>
    <name type="common">Chinese azalea</name>
    <name type="synonym">Azalea mollis</name>
    <dbReference type="NCBI Taxonomy" id="49168"/>
    <lineage>
        <taxon>Eukaryota</taxon>
        <taxon>Viridiplantae</taxon>
        <taxon>Streptophyta</taxon>
        <taxon>Embryophyta</taxon>
        <taxon>Tracheophyta</taxon>
        <taxon>Spermatophyta</taxon>
        <taxon>Magnoliopsida</taxon>
        <taxon>eudicotyledons</taxon>
        <taxon>Gunneridae</taxon>
        <taxon>Pentapetalae</taxon>
        <taxon>asterids</taxon>
        <taxon>Ericales</taxon>
        <taxon>Ericaceae</taxon>
        <taxon>Ericoideae</taxon>
        <taxon>Rhodoreae</taxon>
        <taxon>Rhododendron</taxon>
    </lineage>
</organism>
<gene>
    <name evidence="1" type="ORF">RHMOL_Rhmol10G0141800</name>
</gene>
<reference evidence="1" key="1">
    <citation type="submission" date="2022-02" db="EMBL/GenBank/DDBJ databases">
        <title>Plant Genome Project.</title>
        <authorList>
            <person name="Zhang R.-G."/>
        </authorList>
    </citation>
    <scope>NUCLEOTIDE SEQUENCE</scope>
    <source>
        <strain evidence="1">AT1</strain>
    </source>
</reference>
<keyword evidence="2" id="KW-1185">Reference proteome</keyword>
<dbReference type="EMBL" id="CM046397">
    <property type="protein sequence ID" value="KAI8535013.1"/>
    <property type="molecule type" value="Genomic_DNA"/>
</dbReference>
<proteinExistence type="predicted"/>